<feature type="compositionally biased region" description="Basic and acidic residues" evidence="1">
    <location>
        <begin position="247"/>
        <end position="261"/>
    </location>
</feature>
<feature type="region of interest" description="Disordered" evidence="1">
    <location>
        <begin position="310"/>
        <end position="380"/>
    </location>
</feature>
<gene>
    <name evidence="2" type="ORF">HRR80_001175</name>
</gene>
<sequence>MVELIPPPDPHTLLPPLLACLPTSYASTRPPPALLDLLSPILRQRLDVHTSLGNRENWAGLLCWNAEQGEVLKSKIEETEFEPHPSSGEIEVGELSGRITYRRFDDETLQARIPLADWPFTAVYLWCPESGQKQNNGAGAPSSSLWKLAELLPADNSQLHNNIESSSWSTSIGEANDSARERLVTEALQEADAANARAAATFNHHQRTLLSPPMPHGTDNNDNDNDEDDDYWAMYDKTPGRTPARKASVEPPRHSNDDDYYARYGDVQPALDNHDPDEEMEIDNSKDPADTTSSTLTGNTLHLQQFLSHGLNGHTSTDPLPPPSPPLDGDPPPYQDQGSSDEHEGLDAAPPASGEKEIPVSHPVPSSPSSRGSETVARLEEHAERYTASEIGIRQHISTSLKSMYRLARSAGMDRDEFERIVQRELETLSIFDRDG</sequence>
<dbReference type="AlphaFoldDB" id="A0AAN6EZ93"/>
<accession>A0AAN6EZ93</accession>
<feature type="compositionally biased region" description="Pro residues" evidence="1">
    <location>
        <begin position="319"/>
        <end position="334"/>
    </location>
</feature>
<reference evidence="2" key="1">
    <citation type="submission" date="2023-01" db="EMBL/GenBank/DDBJ databases">
        <title>Exophiala dermititidis isolated from Cystic Fibrosis Patient.</title>
        <authorList>
            <person name="Kurbessoian T."/>
            <person name="Crocker A."/>
            <person name="Murante D."/>
            <person name="Hogan D.A."/>
            <person name="Stajich J.E."/>
        </authorList>
    </citation>
    <scope>NUCLEOTIDE SEQUENCE</scope>
    <source>
        <strain evidence="2">Ex8</strain>
    </source>
</reference>
<dbReference type="EMBL" id="JAJGCB010000002">
    <property type="protein sequence ID" value="KAJ8994461.1"/>
    <property type="molecule type" value="Genomic_DNA"/>
</dbReference>
<name>A0AAN6EZ93_EXODE</name>
<organism evidence="2 3">
    <name type="scientific">Exophiala dermatitidis</name>
    <name type="common">Black yeast-like fungus</name>
    <name type="synonym">Wangiella dermatitidis</name>
    <dbReference type="NCBI Taxonomy" id="5970"/>
    <lineage>
        <taxon>Eukaryota</taxon>
        <taxon>Fungi</taxon>
        <taxon>Dikarya</taxon>
        <taxon>Ascomycota</taxon>
        <taxon>Pezizomycotina</taxon>
        <taxon>Eurotiomycetes</taxon>
        <taxon>Chaetothyriomycetidae</taxon>
        <taxon>Chaetothyriales</taxon>
        <taxon>Herpotrichiellaceae</taxon>
        <taxon>Exophiala</taxon>
    </lineage>
</organism>
<proteinExistence type="predicted"/>
<evidence type="ECO:0000313" key="3">
    <source>
        <dbReference type="Proteomes" id="UP001161757"/>
    </source>
</evidence>
<protein>
    <submittedName>
        <fullName evidence="2">Uncharacterized protein</fullName>
    </submittedName>
</protein>
<evidence type="ECO:0000313" key="2">
    <source>
        <dbReference type="EMBL" id="KAJ8994461.1"/>
    </source>
</evidence>
<evidence type="ECO:0000256" key="1">
    <source>
        <dbReference type="SAM" id="MobiDB-lite"/>
    </source>
</evidence>
<dbReference type="Proteomes" id="UP001161757">
    <property type="component" value="Unassembled WGS sequence"/>
</dbReference>
<feature type="compositionally biased region" description="Low complexity" evidence="1">
    <location>
        <begin position="360"/>
        <end position="370"/>
    </location>
</feature>
<feature type="compositionally biased region" description="Acidic residues" evidence="1">
    <location>
        <begin position="221"/>
        <end position="231"/>
    </location>
</feature>
<comment type="caution">
    <text evidence="2">The sequence shown here is derived from an EMBL/GenBank/DDBJ whole genome shotgun (WGS) entry which is preliminary data.</text>
</comment>
<feature type="region of interest" description="Disordered" evidence="1">
    <location>
        <begin position="207"/>
        <end position="296"/>
    </location>
</feature>